<keyword evidence="2 5" id="KW-0812">Transmembrane</keyword>
<dbReference type="InterPro" id="IPR020846">
    <property type="entry name" value="MFS_dom"/>
</dbReference>
<feature type="transmembrane region" description="Helical" evidence="5">
    <location>
        <begin position="409"/>
        <end position="430"/>
    </location>
</feature>
<accession>A0A0J1G4L5</accession>
<protein>
    <submittedName>
        <fullName evidence="7">Major facilitator transporter</fullName>
    </submittedName>
</protein>
<evidence type="ECO:0000313" key="8">
    <source>
        <dbReference type="Proteomes" id="UP000035963"/>
    </source>
</evidence>
<feature type="domain" description="Major facilitator superfamily (MFS) profile" evidence="6">
    <location>
        <begin position="23"/>
        <end position="435"/>
    </location>
</feature>
<keyword evidence="3 5" id="KW-1133">Transmembrane helix</keyword>
<dbReference type="GO" id="GO:0005886">
    <property type="term" value="C:plasma membrane"/>
    <property type="evidence" value="ECO:0007669"/>
    <property type="project" value="TreeGrafter"/>
</dbReference>
<dbReference type="OrthoDB" id="7066727at2"/>
<dbReference type="AlphaFoldDB" id="A0A0J1G4L5"/>
<evidence type="ECO:0000259" key="6">
    <source>
        <dbReference type="PROSITE" id="PS50850"/>
    </source>
</evidence>
<gene>
    <name evidence="7" type="ORF">EOS_05950</name>
</gene>
<feature type="transmembrane region" description="Helical" evidence="5">
    <location>
        <begin position="177"/>
        <end position="198"/>
    </location>
</feature>
<comment type="subcellular location">
    <subcellularLocation>
        <location evidence="1">Membrane</location>
        <topology evidence="1">Multi-pass membrane protein</topology>
    </subcellularLocation>
</comment>
<evidence type="ECO:0000256" key="3">
    <source>
        <dbReference type="ARBA" id="ARBA00022989"/>
    </source>
</evidence>
<dbReference type="PANTHER" id="PTHR23508">
    <property type="entry name" value="CARBOXYLIC ACID TRANSPORTER PROTEIN HOMOLOG"/>
    <property type="match status" value="1"/>
</dbReference>
<dbReference type="PROSITE" id="PS00216">
    <property type="entry name" value="SUGAR_TRANSPORT_1"/>
    <property type="match status" value="1"/>
</dbReference>
<feature type="transmembrane region" description="Helical" evidence="5">
    <location>
        <begin position="91"/>
        <end position="114"/>
    </location>
</feature>
<dbReference type="Pfam" id="PF07690">
    <property type="entry name" value="MFS_1"/>
    <property type="match status" value="1"/>
</dbReference>
<reference evidence="7 8" key="1">
    <citation type="journal article" date="2015" name="Genome Announc.">
        <title>Draft Genome Sequence of Burkholderia sp. Strain PML1(12), an Ectomycorrhizosphere-Inhabiting Bacterium with Effective Mineral-Weathering Ability.</title>
        <authorList>
            <person name="Uroz S."/>
            <person name="Oger P."/>
        </authorList>
    </citation>
    <scope>NUCLEOTIDE SEQUENCE [LARGE SCALE GENOMIC DNA]</scope>
    <source>
        <strain evidence="8">PML1(12)</strain>
    </source>
</reference>
<feature type="transmembrane region" description="Helical" evidence="5">
    <location>
        <begin position="120"/>
        <end position="138"/>
    </location>
</feature>
<evidence type="ECO:0000256" key="2">
    <source>
        <dbReference type="ARBA" id="ARBA00022692"/>
    </source>
</evidence>
<keyword evidence="4 5" id="KW-0472">Membrane</keyword>
<comment type="caution">
    <text evidence="7">The sequence shown here is derived from an EMBL/GenBank/DDBJ whole genome shotgun (WGS) entry which is preliminary data.</text>
</comment>
<name>A0A0J1G4L5_9BURK</name>
<sequence length="449" mass="46766">MAALSDSAASHAFHPPARTTYLVLILCFLTIVAEGYDIGVMGTIVPSLLADTNWKLTPIEVGAMGSAALFGTLIGSYFISVVSDLVGRKLLLIGCVTLFSLSMIGAGCAPTPFVFSAARFIGGLGLGGVISAAAALTIEFSPPEKRNLNFALMYSGYSIGALLSAVMGMAFLGSHGWRFVVALGAAPLLAVPFLFYMLPESLDFLIARGRHAKAAALARKLGIAAVELEQRVKDPLPKPTVGAVFREVFSKQNVLATISLWVAQVAAVMVIYGLGTWLPQLMRKMGYDLGPSLSFLAVFMLSSALGGILIGRISDFLGTRKTIVGGYVVGAIAISSLAIKSGLIMNYVLVALAGFGSIGVAMVQLGYIANYYRAHARASATGWAVGVGRFGAMSGPMVGAYLASQGADVQWNFYAFAGSALVAAAAIALTRSPHWSSPSMTPGAVSLKS</sequence>
<evidence type="ECO:0000256" key="5">
    <source>
        <dbReference type="SAM" id="Phobius"/>
    </source>
</evidence>
<evidence type="ECO:0000256" key="4">
    <source>
        <dbReference type="ARBA" id="ARBA00023136"/>
    </source>
</evidence>
<feature type="transmembrane region" description="Helical" evidence="5">
    <location>
        <begin position="345"/>
        <end position="368"/>
    </location>
</feature>
<dbReference type="RefSeq" id="WP_047845684.1">
    <property type="nucleotide sequence ID" value="NZ_AEJF01000053.1"/>
</dbReference>
<dbReference type="PANTHER" id="PTHR23508:SF10">
    <property type="entry name" value="CARBOXYLIC ACID TRANSPORTER PROTEIN HOMOLOG"/>
    <property type="match status" value="1"/>
</dbReference>
<evidence type="ECO:0000256" key="1">
    <source>
        <dbReference type="ARBA" id="ARBA00004141"/>
    </source>
</evidence>
<organism evidence="7 8">
    <name type="scientific">Caballeronia mineralivorans PML1(12)</name>
    <dbReference type="NCBI Taxonomy" id="908627"/>
    <lineage>
        <taxon>Bacteria</taxon>
        <taxon>Pseudomonadati</taxon>
        <taxon>Pseudomonadota</taxon>
        <taxon>Betaproteobacteria</taxon>
        <taxon>Burkholderiales</taxon>
        <taxon>Burkholderiaceae</taxon>
        <taxon>Caballeronia</taxon>
    </lineage>
</organism>
<dbReference type="EMBL" id="AEJF01000053">
    <property type="protein sequence ID" value="KLU27113.1"/>
    <property type="molecule type" value="Genomic_DNA"/>
</dbReference>
<dbReference type="InterPro" id="IPR005829">
    <property type="entry name" value="Sugar_transporter_CS"/>
</dbReference>
<dbReference type="PATRIC" id="fig|908627.4.peg.1318"/>
<keyword evidence="8" id="KW-1185">Reference proteome</keyword>
<dbReference type="PROSITE" id="PS50850">
    <property type="entry name" value="MFS"/>
    <property type="match status" value="1"/>
</dbReference>
<feature type="transmembrane region" description="Helical" evidence="5">
    <location>
        <begin position="150"/>
        <end position="171"/>
    </location>
</feature>
<dbReference type="SUPFAM" id="SSF103473">
    <property type="entry name" value="MFS general substrate transporter"/>
    <property type="match status" value="1"/>
</dbReference>
<feature type="transmembrane region" description="Helical" evidence="5">
    <location>
        <begin position="21"/>
        <end position="49"/>
    </location>
</feature>
<feature type="transmembrane region" description="Helical" evidence="5">
    <location>
        <begin position="61"/>
        <end position="79"/>
    </location>
</feature>
<dbReference type="InterPro" id="IPR011701">
    <property type="entry name" value="MFS"/>
</dbReference>
<dbReference type="Gene3D" id="1.20.1250.20">
    <property type="entry name" value="MFS general substrate transporter like domains"/>
    <property type="match status" value="2"/>
</dbReference>
<feature type="transmembrane region" description="Helical" evidence="5">
    <location>
        <begin position="322"/>
        <end position="339"/>
    </location>
</feature>
<dbReference type="InterPro" id="IPR036259">
    <property type="entry name" value="MFS_trans_sf"/>
</dbReference>
<dbReference type="Proteomes" id="UP000035963">
    <property type="component" value="Unassembled WGS sequence"/>
</dbReference>
<feature type="transmembrane region" description="Helical" evidence="5">
    <location>
        <begin position="254"/>
        <end position="272"/>
    </location>
</feature>
<dbReference type="PROSITE" id="PS00217">
    <property type="entry name" value="SUGAR_TRANSPORT_2"/>
    <property type="match status" value="1"/>
</dbReference>
<feature type="transmembrane region" description="Helical" evidence="5">
    <location>
        <begin position="292"/>
        <end position="310"/>
    </location>
</feature>
<evidence type="ECO:0000313" key="7">
    <source>
        <dbReference type="EMBL" id="KLU27113.1"/>
    </source>
</evidence>
<dbReference type="GO" id="GO:0046943">
    <property type="term" value="F:carboxylic acid transmembrane transporter activity"/>
    <property type="evidence" value="ECO:0007669"/>
    <property type="project" value="TreeGrafter"/>
</dbReference>
<proteinExistence type="predicted"/>